<keyword evidence="2" id="KW-1185">Reference proteome</keyword>
<evidence type="ECO:0000313" key="2">
    <source>
        <dbReference type="Proteomes" id="UP000030185"/>
    </source>
</evidence>
<sequence length="123" mass="14108">MAEIDKLYEAFGELIYAVAKADGAIQNEERVALEDVLKDNKWASDIIWSFNYEDKKSKTVKEAYSKAIDIFKHHGPFSEYGKFADVLELVAFAFQGISTEEKEIISNFRNELTTVFKNDSNIR</sequence>
<comment type="caution">
    <text evidence="1">The sequence shown here is derived from an EMBL/GenBank/DDBJ whole genome shotgun (WGS) entry which is preliminary data.</text>
</comment>
<dbReference type="SUPFAM" id="SSF158682">
    <property type="entry name" value="TerB-like"/>
    <property type="match status" value="1"/>
</dbReference>
<gene>
    <name evidence="1" type="ORF">MYP_3645</name>
</gene>
<proteinExistence type="predicted"/>
<dbReference type="OrthoDB" id="1120295at2"/>
<evidence type="ECO:0000313" key="1">
    <source>
        <dbReference type="EMBL" id="GAL86416.1"/>
    </source>
</evidence>
<name>A0A098LHG3_9BACT</name>
<dbReference type="Proteomes" id="UP000030185">
    <property type="component" value="Unassembled WGS sequence"/>
</dbReference>
<organism evidence="1 2">
    <name type="scientific">Sporocytophaga myxococcoides</name>
    <dbReference type="NCBI Taxonomy" id="153721"/>
    <lineage>
        <taxon>Bacteria</taxon>
        <taxon>Pseudomonadati</taxon>
        <taxon>Bacteroidota</taxon>
        <taxon>Cytophagia</taxon>
        <taxon>Cytophagales</taxon>
        <taxon>Cytophagaceae</taxon>
        <taxon>Sporocytophaga</taxon>
    </lineage>
</organism>
<dbReference type="AlphaFoldDB" id="A0A098LHG3"/>
<dbReference type="EMBL" id="BBLT01000008">
    <property type="protein sequence ID" value="GAL86416.1"/>
    <property type="molecule type" value="Genomic_DNA"/>
</dbReference>
<dbReference type="RefSeq" id="WP_045466330.1">
    <property type="nucleotide sequence ID" value="NZ_BBLT01000008.1"/>
</dbReference>
<dbReference type="Gene3D" id="1.10.3680.10">
    <property type="entry name" value="TerB-like"/>
    <property type="match status" value="1"/>
</dbReference>
<dbReference type="InterPro" id="IPR029024">
    <property type="entry name" value="TerB-like"/>
</dbReference>
<reference evidence="1 2" key="1">
    <citation type="submission" date="2014-09" db="EMBL/GenBank/DDBJ databases">
        <title>Sporocytophaga myxococcoides PG-01 genome sequencing.</title>
        <authorList>
            <person name="Liu L."/>
            <person name="Gao P.J."/>
            <person name="Chen G.J."/>
            <person name="Wang L.S."/>
        </authorList>
    </citation>
    <scope>NUCLEOTIDE SEQUENCE [LARGE SCALE GENOMIC DNA]</scope>
    <source>
        <strain evidence="1 2">PG-01</strain>
    </source>
</reference>
<protein>
    <recommendedName>
        <fullName evidence="3">Co-chaperone DjlA N-terminal domain-containing protein</fullName>
    </recommendedName>
</protein>
<evidence type="ECO:0008006" key="3">
    <source>
        <dbReference type="Google" id="ProtNLM"/>
    </source>
</evidence>
<dbReference type="eggNOG" id="ENOG5032UDJ">
    <property type="taxonomic scope" value="Bacteria"/>
</dbReference>
<accession>A0A098LHG3</accession>